<evidence type="ECO:0008006" key="4">
    <source>
        <dbReference type="Google" id="ProtNLM"/>
    </source>
</evidence>
<comment type="caution">
    <text evidence="2">The sequence shown here is derived from an EMBL/GenBank/DDBJ whole genome shotgun (WGS) entry which is preliminary data.</text>
</comment>
<evidence type="ECO:0000313" key="2">
    <source>
        <dbReference type="EMBL" id="CAE6507629.1"/>
    </source>
</evidence>
<feature type="region of interest" description="Disordered" evidence="1">
    <location>
        <begin position="34"/>
        <end position="53"/>
    </location>
</feature>
<reference evidence="2" key="1">
    <citation type="submission" date="2021-02" db="EMBL/GenBank/DDBJ databases">
        <authorList>
            <person name="Han P."/>
        </authorList>
    </citation>
    <scope>NUCLEOTIDE SEQUENCE</scope>
    <source>
        <strain evidence="2">Nitrosomonas nitrosa 18-3D</strain>
    </source>
</reference>
<dbReference type="Proteomes" id="UP000601736">
    <property type="component" value="Unassembled WGS sequence"/>
</dbReference>
<name>A0A8H9DBM4_9PROT</name>
<accession>A0A8H9DBM4</accession>
<evidence type="ECO:0000256" key="1">
    <source>
        <dbReference type="SAM" id="MobiDB-lite"/>
    </source>
</evidence>
<dbReference type="EMBL" id="CAJNAP010000019">
    <property type="protein sequence ID" value="CAE6507629.1"/>
    <property type="molecule type" value="Genomic_DNA"/>
</dbReference>
<evidence type="ECO:0000313" key="3">
    <source>
        <dbReference type="Proteomes" id="UP000601736"/>
    </source>
</evidence>
<gene>
    <name evidence="2" type="ORF">NMYAN_260018</name>
</gene>
<sequence>MSRKWLRIFKALSIDSDCEWEFIDGSYVKAHQHSAGAASEESQAEGQKPCRQYHKDPFGGRWLWFAN</sequence>
<organism evidence="2 3">
    <name type="scientific">Nitrosomonas nitrosa</name>
    <dbReference type="NCBI Taxonomy" id="52442"/>
    <lineage>
        <taxon>Bacteria</taxon>
        <taxon>Pseudomonadati</taxon>
        <taxon>Pseudomonadota</taxon>
        <taxon>Betaproteobacteria</taxon>
        <taxon>Nitrosomonadales</taxon>
        <taxon>Nitrosomonadaceae</taxon>
        <taxon>Nitrosomonas</taxon>
    </lineage>
</organism>
<protein>
    <recommendedName>
        <fullName evidence="4">Transposase</fullName>
    </recommendedName>
</protein>
<feature type="compositionally biased region" description="Low complexity" evidence="1">
    <location>
        <begin position="34"/>
        <end position="47"/>
    </location>
</feature>
<proteinExistence type="predicted"/>
<dbReference type="AlphaFoldDB" id="A0A8H9DBM4"/>